<evidence type="ECO:0000313" key="2">
    <source>
        <dbReference type="WBParaSite" id="nRc.2.0.1.t25320-RA"/>
    </source>
</evidence>
<dbReference type="AlphaFoldDB" id="A0A915JFK9"/>
<name>A0A915JFK9_ROMCU</name>
<protein>
    <submittedName>
        <fullName evidence="2">Uncharacterized protein</fullName>
    </submittedName>
</protein>
<dbReference type="WBParaSite" id="nRc.2.0.1.t25320-RA">
    <property type="protein sequence ID" value="nRc.2.0.1.t25320-RA"/>
    <property type="gene ID" value="nRc.2.0.1.g25320"/>
</dbReference>
<organism evidence="1 2">
    <name type="scientific">Romanomermis culicivorax</name>
    <name type="common">Nematode worm</name>
    <dbReference type="NCBI Taxonomy" id="13658"/>
    <lineage>
        <taxon>Eukaryota</taxon>
        <taxon>Metazoa</taxon>
        <taxon>Ecdysozoa</taxon>
        <taxon>Nematoda</taxon>
        <taxon>Enoplea</taxon>
        <taxon>Dorylaimia</taxon>
        <taxon>Mermithida</taxon>
        <taxon>Mermithoidea</taxon>
        <taxon>Mermithidae</taxon>
        <taxon>Romanomermis</taxon>
    </lineage>
</organism>
<reference evidence="2" key="1">
    <citation type="submission" date="2022-11" db="UniProtKB">
        <authorList>
            <consortium name="WormBaseParasite"/>
        </authorList>
    </citation>
    <scope>IDENTIFICATION</scope>
</reference>
<sequence>MNDAIVLNSFNKYLISSKKRKSIDLLLLKIDQKIWNDSQIWYALLVCEKNDVTKKQSPFKEIREELSIQGIDFMVHTWKELLAEQKYEPELTRLHNNIFIFGSAEAFRGKRALDDSV</sequence>
<accession>A0A915JFK9</accession>
<proteinExistence type="predicted"/>
<dbReference type="Proteomes" id="UP000887565">
    <property type="component" value="Unplaced"/>
</dbReference>
<keyword evidence="1" id="KW-1185">Reference proteome</keyword>
<evidence type="ECO:0000313" key="1">
    <source>
        <dbReference type="Proteomes" id="UP000887565"/>
    </source>
</evidence>